<reference evidence="8 9" key="1">
    <citation type="journal article" date="2016" name="Mol. Biol. Evol.">
        <title>Comparative Genomics of Early-Diverging Mushroom-Forming Fungi Provides Insights into the Origins of Lignocellulose Decay Capabilities.</title>
        <authorList>
            <person name="Nagy L.G."/>
            <person name="Riley R."/>
            <person name="Tritt A."/>
            <person name="Adam C."/>
            <person name="Daum C."/>
            <person name="Floudas D."/>
            <person name="Sun H."/>
            <person name="Yadav J.S."/>
            <person name="Pangilinan J."/>
            <person name="Larsson K.H."/>
            <person name="Matsuura K."/>
            <person name="Barry K."/>
            <person name="Labutti K."/>
            <person name="Kuo R."/>
            <person name="Ohm R.A."/>
            <person name="Bhattacharya S.S."/>
            <person name="Shirouzu T."/>
            <person name="Yoshinaga Y."/>
            <person name="Martin F.M."/>
            <person name="Grigoriev I.V."/>
            <person name="Hibbett D.S."/>
        </authorList>
    </citation>
    <scope>NUCLEOTIDE SEQUENCE [LARGE SCALE GENOMIC DNA]</scope>
    <source>
        <strain evidence="8 9">L-15889</strain>
    </source>
</reference>
<dbReference type="AlphaFoldDB" id="A0A165N7N6"/>
<dbReference type="GO" id="GO:0035098">
    <property type="term" value="C:ESC/E(Z) complex"/>
    <property type="evidence" value="ECO:0007669"/>
    <property type="project" value="TreeGrafter"/>
</dbReference>
<sequence>MPKGIEHDAPTRTSTKVRLLFRRVWDEYYAWETASSSAIIATINTELGKGTGRYRQSRTGFGVCKPDAEIVHSYPSEPLENALTHKGEDFTAHSFDDDVSTSPEEVIELDIISLPDFRPCPAYEGCTLVATNVLQGDDPNSMPFIPLADDPTFDAADHCLDYDEFAWQATKVNPDMNAIILETAIRLHHVHGISIGHIDEANIFPRRLKTSMGIWGIIWISTQNDIVEWPGSSRADHPPLLDFTVPDVRDLRTRLQDDLTMVCPNLSCIQASCLPHSLRQVTLGPGDERFVHTKTHNEEEENEVAHPCGDLCYRLQLDGASDLDVSWTHSERAELRVTLQLAFTLPPCDLAVLCRKPCREIPAMCELVTPKASQDSTHTSTQKPADPLCPHEFADVHATQFAPNDPCDHAGPCTAQTNCACFLNKAHCTRNCRCPLECRRRWRGCRCGRKAGKQRRSCLTESCPCRCAGRECDPELCVPCYNPGRRPDSPSRSKEAYSHACRNRQVQMGYQKRLEVRRTEFGMGVFLTETAREGDLIAEYAGELIYEPTFQTRSDLTTHRGRNYVYDLDLSMLVDGTYAGNETRFINHAPTKKANGRVNIFLVNGDHRIGVFARKNIPAGAELFLDYGPEFPI</sequence>
<dbReference type="PANTHER" id="PTHR45747">
    <property type="entry name" value="HISTONE-LYSINE N-METHYLTRANSFERASE E(Z)"/>
    <property type="match status" value="1"/>
</dbReference>
<dbReference type="Proteomes" id="UP000076727">
    <property type="component" value="Unassembled WGS sequence"/>
</dbReference>
<proteinExistence type="predicted"/>
<keyword evidence="4" id="KW-0805">Transcription regulation</keyword>
<dbReference type="PROSITE" id="PS51633">
    <property type="entry name" value="CXC"/>
    <property type="match status" value="1"/>
</dbReference>
<evidence type="ECO:0000313" key="9">
    <source>
        <dbReference type="Proteomes" id="UP000076727"/>
    </source>
</evidence>
<dbReference type="InterPro" id="IPR033467">
    <property type="entry name" value="Tesmin/TSO1-like_CXC"/>
</dbReference>
<dbReference type="InterPro" id="IPR026489">
    <property type="entry name" value="CXC_dom"/>
</dbReference>
<protein>
    <submittedName>
        <fullName evidence="8">SET domain-containing protein</fullName>
    </submittedName>
</protein>
<feature type="domain" description="SET" evidence="6">
    <location>
        <begin position="512"/>
        <end position="628"/>
    </location>
</feature>
<keyword evidence="9" id="KW-1185">Reference proteome</keyword>
<keyword evidence="2" id="KW-0808">Transferase</keyword>
<dbReference type="PROSITE" id="PS50280">
    <property type="entry name" value="SET"/>
    <property type="match status" value="1"/>
</dbReference>
<evidence type="ECO:0000259" key="7">
    <source>
        <dbReference type="PROSITE" id="PS51633"/>
    </source>
</evidence>
<dbReference type="OrthoDB" id="6141102at2759"/>
<dbReference type="STRING" id="1314783.A0A165N7N6"/>
<organism evidence="8 9">
    <name type="scientific">Daedalea quercina L-15889</name>
    <dbReference type="NCBI Taxonomy" id="1314783"/>
    <lineage>
        <taxon>Eukaryota</taxon>
        <taxon>Fungi</taxon>
        <taxon>Dikarya</taxon>
        <taxon>Basidiomycota</taxon>
        <taxon>Agaricomycotina</taxon>
        <taxon>Agaricomycetes</taxon>
        <taxon>Polyporales</taxon>
        <taxon>Fomitopsis</taxon>
    </lineage>
</organism>
<evidence type="ECO:0000256" key="5">
    <source>
        <dbReference type="ARBA" id="ARBA00023163"/>
    </source>
</evidence>
<dbReference type="InterPro" id="IPR045318">
    <property type="entry name" value="EZH1/2-like"/>
</dbReference>
<dbReference type="GO" id="GO:0046976">
    <property type="term" value="F:histone H3K27 methyltransferase activity"/>
    <property type="evidence" value="ECO:0007669"/>
    <property type="project" value="TreeGrafter"/>
</dbReference>
<evidence type="ECO:0000256" key="4">
    <source>
        <dbReference type="ARBA" id="ARBA00023015"/>
    </source>
</evidence>
<keyword evidence="1" id="KW-0489">Methyltransferase</keyword>
<dbReference type="Pfam" id="PF00856">
    <property type="entry name" value="SET"/>
    <property type="match status" value="1"/>
</dbReference>
<dbReference type="GO" id="GO:0031507">
    <property type="term" value="P:heterochromatin formation"/>
    <property type="evidence" value="ECO:0007669"/>
    <property type="project" value="TreeGrafter"/>
</dbReference>
<keyword evidence="5" id="KW-0804">Transcription</keyword>
<dbReference type="SMART" id="SM01114">
    <property type="entry name" value="CXC"/>
    <property type="match status" value="1"/>
</dbReference>
<accession>A0A165N7N6</accession>
<dbReference type="SUPFAM" id="SSF82199">
    <property type="entry name" value="SET domain"/>
    <property type="match status" value="1"/>
</dbReference>
<dbReference type="GO" id="GO:0032259">
    <property type="term" value="P:methylation"/>
    <property type="evidence" value="ECO:0007669"/>
    <property type="project" value="UniProtKB-KW"/>
</dbReference>
<gene>
    <name evidence="8" type="ORF">DAEQUDRAFT_730038</name>
</gene>
<dbReference type="EMBL" id="KV429086">
    <property type="protein sequence ID" value="KZT66622.1"/>
    <property type="molecule type" value="Genomic_DNA"/>
</dbReference>
<evidence type="ECO:0000259" key="6">
    <source>
        <dbReference type="PROSITE" id="PS50280"/>
    </source>
</evidence>
<name>A0A165N7N6_9APHY</name>
<dbReference type="PANTHER" id="PTHR45747:SF4">
    <property type="entry name" value="HISTONE-LYSINE N-METHYLTRANSFERASE E(Z)"/>
    <property type="match status" value="1"/>
</dbReference>
<dbReference type="InterPro" id="IPR001214">
    <property type="entry name" value="SET_dom"/>
</dbReference>
<dbReference type="Gene3D" id="2.170.270.10">
    <property type="entry name" value="SET domain"/>
    <property type="match status" value="1"/>
</dbReference>
<evidence type="ECO:0000256" key="3">
    <source>
        <dbReference type="ARBA" id="ARBA00022691"/>
    </source>
</evidence>
<dbReference type="SMART" id="SM00317">
    <property type="entry name" value="SET"/>
    <property type="match status" value="1"/>
</dbReference>
<dbReference type="GO" id="GO:0003682">
    <property type="term" value="F:chromatin binding"/>
    <property type="evidence" value="ECO:0007669"/>
    <property type="project" value="TreeGrafter"/>
</dbReference>
<evidence type="ECO:0000256" key="1">
    <source>
        <dbReference type="ARBA" id="ARBA00022603"/>
    </source>
</evidence>
<evidence type="ECO:0000313" key="8">
    <source>
        <dbReference type="EMBL" id="KZT66622.1"/>
    </source>
</evidence>
<dbReference type="InterPro" id="IPR046341">
    <property type="entry name" value="SET_dom_sf"/>
</dbReference>
<evidence type="ECO:0000256" key="2">
    <source>
        <dbReference type="ARBA" id="ARBA00022679"/>
    </source>
</evidence>
<keyword evidence="3" id="KW-0949">S-adenosyl-L-methionine</keyword>
<feature type="domain" description="CXC" evidence="7">
    <location>
        <begin position="387"/>
        <end position="497"/>
    </location>
</feature>